<dbReference type="InterPro" id="IPR052358">
    <property type="entry name" value="Aro_Compnd_Degr_Hydrolases"/>
</dbReference>
<name>A0A556A7Z3_9BURK</name>
<accession>A0A556A7Z3</accession>
<dbReference type="SUPFAM" id="SSF51556">
    <property type="entry name" value="Metallo-dependent hydrolases"/>
    <property type="match status" value="1"/>
</dbReference>
<sequence>MKSMTPSPIDRAAAAQLPEVGRPALAVPAGACDCHCHVFGPYAQFPLAAEHTYLPPETSAQDYLNMLDRLGFSRGVLVQPSAHGLDNRALLHALAAGAERLRGVAVVSEDADRSTLEALYAAGVRGLRFSRLLDDAGVPRYKNAVDISALPRLLPAMQELGLHAQLWTGADQLGELAPLIRSTPIPFVIDHIGRPDPERALSDALHRPLWALVEEGHLWVKLTPYRPSLRYPDYEDIRPFHQRLVELNPDRLVWGSDWPHINMPSNMPRADHLLELLGSWTSERSVLEKILVANPAALYGF</sequence>
<dbReference type="EMBL" id="VLTJ01000042">
    <property type="protein sequence ID" value="TSH89006.1"/>
    <property type="molecule type" value="Genomic_DNA"/>
</dbReference>
<dbReference type="PANTHER" id="PTHR35563:SF2">
    <property type="entry name" value="BARREL METAL-DEPENDENT HYDROLASE, PUTATIVE (AFU_ORTHOLOGUE AFUA_1G16240)-RELATED"/>
    <property type="match status" value="1"/>
</dbReference>
<feature type="domain" description="Amidohydrolase-related" evidence="1">
    <location>
        <begin position="32"/>
        <end position="301"/>
    </location>
</feature>
<gene>
    <name evidence="2" type="ORF">FOZ76_25650</name>
</gene>
<dbReference type="Pfam" id="PF04909">
    <property type="entry name" value="Amidohydro_2"/>
    <property type="match status" value="1"/>
</dbReference>
<comment type="caution">
    <text evidence="2">The sequence shown here is derived from an EMBL/GenBank/DDBJ whole genome shotgun (WGS) entry which is preliminary data.</text>
</comment>
<evidence type="ECO:0000259" key="1">
    <source>
        <dbReference type="Pfam" id="PF04909"/>
    </source>
</evidence>
<dbReference type="GO" id="GO:0016787">
    <property type="term" value="F:hydrolase activity"/>
    <property type="evidence" value="ECO:0007669"/>
    <property type="project" value="UniProtKB-KW"/>
</dbReference>
<dbReference type="AlphaFoldDB" id="A0A556A7Z3"/>
<evidence type="ECO:0000313" key="2">
    <source>
        <dbReference type="EMBL" id="TSH89006.1"/>
    </source>
</evidence>
<keyword evidence="3" id="KW-1185">Reference proteome</keyword>
<dbReference type="InterPro" id="IPR006680">
    <property type="entry name" value="Amidohydro-rel"/>
</dbReference>
<keyword evidence="2" id="KW-0378">Hydrolase</keyword>
<dbReference type="OrthoDB" id="9787654at2"/>
<protein>
    <submittedName>
        <fullName evidence="2">Amidohydrolase family protein</fullName>
    </submittedName>
</protein>
<dbReference type="PANTHER" id="PTHR35563">
    <property type="entry name" value="BARREL METAL-DEPENDENT HYDROLASE, PUTATIVE (AFU_ORTHOLOGUE AFUA_1G16240)-RELATED"/>
    <property type="match status" value="1"/>
</dbReference>
<organism evidence="2 3">
    <name type="scientific">Verticiella sediminum</name>
    <dbReference type="NCBI Taxonomy" id="1247510"/>
    <lineage>
        <taxon>Bacteria</taxon>
        <taxon>Pseudomonadati</taxon>
        <taxon>Pseudomonadota</taxon>
        <taxon>Betaproteobacteria</taxon>
        <taxon>Burkholderiales</taxon>
        <taxon>Alcaligenaceae</taxon>
        <taxon>Verticiella</taxon>
    </lineage>
</organism>
<proteinExistence type="predicted"/>
<reference evidence="2 3" key="1">
    <citation type="submission" date="2019-07" db="EMBL/GenBank/DDBJ databases">
        <title>Qingshengfaniella alkalisoli gen. nov., sp. nov., isolated from saline soil.</title>
        <authorList>
            <person name="Xu L."/>
            <person name="Huang X.-X."/>
            <person name="Sun J.-Q."/>
        </authorList>
    </citation>
    <scope>NUCLEOTIDE SEQUENCE [LARGE SCALE GENOMIC DNA]</scope>
    <source>
        <strain evidence="2 3">DSM 27279</strain>
    </source>
</reference>
<evidence type="ECO:0000313" key="3">
    <source>
        <dbReference type="Proteomes" id="UP000318405"/>
    </source>
</evidence>
<dbReference type="Proteomes" id="UP000318405">
    <property type="component" value="Unassembled WGS sequence"/>
</dbReference>
<dbReference type="InterPro" id="IPR032466">
    <property type="entry name" value="Metal_Hydrolase"/>
</dbReference>
<dbReference type="Gene3D" id="3.20.20.140">
    <property type="entry name" value="Metal-dependent hydrolases"/>
    <property type="match status" value="1"/>
</dbReference>